<keyword evidence="4" id="KW-1185">Reference proteome</keyword>
<organism evidence="3 4">
    <name type="scientific">Geobacter soli</name>
    <dbReference type="NCBI Taxonomy" id="1510391"/>
    <lineage>
        <taxon>Bacteria</taxon>
        <taxon>Pseudomonadati</taxon>
        <taxon>Thermodesulfobacteriota</taxon>
        <taxon>Desulfuromonadia</taxon>
        <taxon>Geobacterales</taxon>
        <taxon>Geobacteraceae</taxon>
        <taxon>Geobacter</taxon>
    </lineage>
</organism>
<dbReference type="Pfam" id="PF01833">
    <property type="entry name" value="TIG"/>
    <property type="match status" value="2"/>
</dbReference>
<dbReference type="EMBL" id="JXBL01000001">
    <property type="protein sequence ID" value="KIE42033.1"/>
    <property type="molecule type" value="Genomic_DNA"/>
</dbReference>
<protein>
    <submittedName>
        <fullName evidence="3">Transcription factor</fullName>
    </submittedName>
</protein>
<evidence type="ECO:0000313" key="3">
    <source>
        <dbReference type="EMBL" id="KIE42033.1"/>
    </source>
</evidence>
<dbReference type="CDD" id="cd00604">
    <property type="entry name" value="IPT_CGTD"/>
    <property type="match status" value="1"/>
</dbReference>
<dbReference type="CDD" id="cd00102">
    <property type="entry name" value="IPT"/>
    <property type="match status" value="1"/>
</dbReference>
<name>A0A0C1TRX3_9BACT</name>
<dbReference type="Gene3D" id="2.60.40.10">
    <property type="entry name" value="Immunoglobulins"/>
    <property type="match status" value="2"/>
</dbReference>
<accession>A0A0C1TRX3</accession>
<keyword evidence="1" id="KW-0732">Signal</keyword>
<evidence type="ECO:0000259" key="2">
    <source>
        <dbReference type="Pfam" id="PF01833"/>
    </source>
</evidence>
<evidence type="ECO:0000313" key="4">
    <source>
        <dbReference type="Proteomes" id="UP000031433"/>
    </source>
</evidence>
<sequence length="317" mass="33542">MIHRMLVPLLLVAVLAAGTAGGATRPAKQKQITAAAVTTKAPEPVPVNILSIIPAQGEPNTTVTLSGSGFTAGTTAYLGNTEIPARVVATDVLSFEIPRLQPGLYALFVKRGDGITSRTYNFSVLPPKPVVESMYPETVDMCSPGGERSVTITGRNFQAESRVLFNGAVVKSSFGSSQTLSFTVPPVQAGLHQVQVKNAEDTVTTPVTLVVRGTPEIFGVVRGESSVNYYNLVIEGRNFQPGATLSIEESGLQLGLNAGGGKRLRAGATGERDMLIYVDCSRLVYQRYPVDPTDKDLRLQVINPGGETSSVVQVSAP</sequence>
<dbReference type="SUPFAM" id="SSF81296">
    <property type="entry name" value="E set domains"/>
    <property type="match status" value="2"/>
</dbReference>
<gene>
    <name evidence="3" type="ORF">SE37_05005</name>
</gene>
<dbReference type="RefSeq" id="WP_039644227.1">
    <property type="nucleotide sequence ID" value="NZ_JXBL01000001.1"/>
</dbReference>
<reference evidence="3 4" key="1">
    <citation type="submission" date="2015-01" db="EMBL/GenBank/DDBJ databases">
        <title>Genome sequence of the anaerobic bacterium Geobacter soli GSS01, a dissimilatory Fe(III) reducer from soil.</title>
        <authorList>
            <person name="Yang G."/>
            <person name="Zhou S."/>
        </authorList>
    </citation>
    <scope>NUCLEOTIDE SEQUENCE [LARGE SCALE GENOMIC DNA]</scope>
    <source>
        <strain evidence="3 4">GSS01</strain>
    </source>
</reference>
<dbReference type="InterPro" id="IPR014756">
    <property type="entry name" value="Ig_E-set"/>
</dbReference>
<comment type="caution">
    <text evidence="3">The sequence shown here is derived from an EMBL/GenBank/DDBJ whole genome shotgun (WGS) entry which is preliminary data.</text>
</comment>
<dbReference type="AlphaFoldDB" id="A0A0C1TRX3"/>
<feature type="chain" id="PRO_5002138934" evidence="1">
    <location>
        <begin position="23"/>
        <end position="317"/>
    </location>
</feature>
<evidence type="ECO:0000256" key="1">
    <source>
        <dbReference type="SAM" id="SignalP"/>
    </source>
</evidence>
<feature type="domain" description="IPT/TIG" evidence="2">
    <location>
        <begin position="49"/>
        <end position="123"/>
    </location>
</feature>
<proteinExistence type="predicted"/>
<feature type="domain" description="IPT/TIG" evidence="2">
    <location>
        <begin position="129"/>
        <end position="209"/>
    </location>
</feature>
<dbReference type="Proteomes" id="UP000031433">
    <property type="component" value="Unassembled WGS sequence"/>
</dbReference>
<dbReference type="InterPro" id="IPR002909">
    <property type="entry name" value="IPT_dom"/>
</dbReference>
<feature type="signal peptide" evidence="1">
    <location>
        <begin position="1"/>
        <end position="22"/>
    </location>
</feature>
<dbReference type="InterPro" id="IPR013783">
    <property type="entry name" value="Ig-like_fold"/>
</dbReference>